<dbReference type="InterPro" id="IPR006660">
    <property type="entry name" value="Arsenate_reductase-like"/>
</dbReference>
<dbReference type="NCBIfam" id="TIGR01617">
    <property type="entry name" value="arsC_related"/>
    <property type="match status" value="1"/>
</dbReference>
<dbReference type="EMBL" id="JAFHKK010000004">
    <property type="protein sequence ID" value="MBN2963791.1"/>
    <property type="molecule type" value="Genomic_DNA"/>
</dbReference>
<dbReference type="Pfam" id="PF03960">
    <property type="entry name" value="ArsC"/>
    <property type="match status" value="1"/>
</dbReference>
<dbReference type="SUPFAM" id="SSF52833">
    <property type="entry name" value="Thioredoxin-like"/>
    <property type="match status" value="1"/>
</dbReference>
<dbReference type="PANTHER" id="PTHR30041">
    <property type="entry name" value="ARSENATE REDUCTASE"/>
    <property type="match status" value="1"/>
</dbReference>
<dbReference type="CDD" id="cd02977">
    <property type="entry name" value="ArsC_family"/>
    <property type="match status" value="1"/>
</dbReference>
<dbReference type="InterPro" id="IPR036249">
    <property type="entry name" value="Thioredoxin-like_sf"/>
</dbReference>
<organism evidence="3 4">
    <name type="scientific">Sulfurospirillum tamanense</name>
    <dbReference type="NCBI Taxonomy" id="2813362"/>
    <lineage>
        <taxon>Bacteria</taxon>
        <taxon>Pseudomonadati</taxon>
        <taxon>Campylobacterota</taxon>
        <taxon>Epsilonproteobacteria</taxon>
        <taxon>Campylobacterales</taxon>
        <taxon>Sulfurospirillaceae</taxon>
        <taxon>Sulfurospirillum</taxon>
    </lineage>
</organism>
<reference evidence="3" key="2">
    <citation type="submission" date="2021-02" db="EMBL/GenBank/DDBJ databases">
        <authorList>
            <person name="Merkel A.Y."/>
        </authorList>
    </citation>
    <scope>NUCLEOTIDE SEQUENCE</scope>
    <source>
        <strain evidence="3">T05b</strain>
    </source>
</reference>
<evidence type="ECO:0000313" key="4">
    <source>
        <dbReference type="Proteomes" id="UP000703590"/>
    </source>
</evidence>
<dbReference type="Gene3D" id="3.40.30.10">
    <property type="entry name" value="Glutaredoxin"/>
    <property type="match status" value="1"/>
</dbReference>
<keyword evidence="4" id="KW-1185">Reference proteome</keyword>
<name>A0ABS2WQ24_9BACT</name>
<comment type="similarity">
    <text evidence="1 2">Belongs to the ArsC family.</text>
</comment>
<evidence type="ECO:0000256" key="2">
    <source>
        <dbReference type="PROSITE-ProRule" id="PRU01282"/>
    </source>
</evidence>
<evidence type="ECO:0000313" key="3">
    <source>
        <dbReference type="EMBL" id="MBN2963791.1"/>
    </source>
</evidence>
<comment type="caution">
    <text evidence="3">The sequence shown here is derived from an EMBL/GenBank/DDBJ whole genome shotgun (WGS) entry which is preliminary data.</text>
</comment>
<evidence type="ECO:0000256" key="1">
    <source>
        <dbReference type="ARBA" id="ARBA00007198"/>
    </source>
</evidence>
<proteinExistence type="inferred from homology"/>
<gene>
    <name evidence="3" type="ORF">JWV37_03270</name>
</gene>
<dbReference type="InterPro" id="IPR006504">
    <property type="entry name" value="Tscrpt_reg_Spx/MgsR"/>
</dbReference>
<dbReference type="RefSeq" id="WP_205458241.1">
    <property type="nucleotide sequence ID" value="NZ_JAFHKK010000004.1"/>
</dbReference>
<dbReference type="Proteomes" id="UP000703590">
    <property type="component" value="Unassembled WGS sequence"/>
</dbReference>
<dbReference type="PROSITE" id="PS51353">
    <property type="entry name" value="ARSC"/>
    <property type="match status" value="1"/>
</dbReference>
<sequence>MVVYGIKTCGSVKKALGFFKNHALDVEFIDVRQEPISGEKLDAWLSYTTIDTLLNTKGTKYRTLELKELHLDDEAKREWLLKEPLLIKRPVIEYDHGVLVGYDEKAYSRLFLT</sequence>
<accession>A0ABS2WQ24</accession>
<dbReference type="PANTHER" id="PTHR30041:SF8">
    <property type="entry name" value="PROTEIN YFFB"/>
    <property type="match status" value="1"/>
</dbReference>
<reference evidence="3" key="1">
    <citation type="submission" date="2021-02" db="EMBL/GenBank/DDBJ databases">
        <title>Sulfurospirillum tamanensis sp. nov.</title>
        <authorList>
            <person name="Frolova A."/>
            <person name="Merkel A."/>
            <person name="Slobodkin A."/>
        </authorList>
    </citation>
    <scope>NUCLEOTIDE SEQUENCE</scope>
    <source>
        <strain evidence="3">T05b</strain>
    </source>
</reference>
<protein>
    <submittedName>
        <fullName evidence="3">Arsenate reductase family protein</fullName>
    </submittedName>
</protein>